<name>A0A8S1TU35_PAROT</name>
<dbReference type="Proteomes" id="UP000683925">
    <property type="component" value="Unassembled WGS sequence"/>
</dbReference>
<evidence type="ECO:0000313" key="2">
    <source>
        <dbReference type="Proteomes" id="UP000683925"/>
    </source>
</evidence>
<dbReference type="EMBL" id="CAJJDP010000029">
    <property type="protein sequence ID" value="CAD8154509.1"/>
    <property type="molecule type" value="Genomic_DNA"/>
</dbReference>
<dbReference type="AlphaFoldDB" id="A0A8S1TU35"/>
<evidence type="ECO:0000313" key="1">
    <source>
        <dbReference type="EMBL" id="CAD8154509.1"/>
    </source>
</evidence>
<accession>A0A8S1TU35</accession>
<proteinExistence type="predicted"/>
<gene>
    <name evidence="1" type="ORF">POCTA_138.1.T0290210</name>
</gene>
<dbReference type="OMA" id="KFQMREW"/>
<keyword evidence="2" id="KW-1185">Reference proteome</keyword>
<organism evidence="1 2">
    <name type="scientific">Paramecium octaurelia</name>
    <dbReference type="NCBI Taxonomy" id="43137"/>
    <lineage>
        <taxon>Eukaryota</taxon>
        <taxon>Sar</taxon>
        <taxon>Alveolata</taxon>
        <taxon>Ciliophora</taxon>
        <taxon>Intramacronucleata</taxon>
        <taxon>Oligohymenophorea</taxon>
        <taxon>Peniculida</taxon>
        <taxon>Parameciidae</taxon>
        <taxon>Paramecium</taxon>
    </lineage>
</organism>
<sequence length="53" mass="6282">MDNSASTVINRNSEIKFQMREWRDINYSASNLLNFKKELAKKILRESKKPQPI</sequence>
<protein>
    <submittedName>
        <fullName evidence="1">Uncharacterized protein</fullName>
    </submittedName>
</protein>
<reference evidence="1" key="1">
    <citation type="submission" date="2021-01" db="EMBL/GenBank/DDBJ databases">
        <authorList>
            <consortium name="Genoscope - CEA"/>
            <person name="William W."/>
        </authorList>
    </citation>
    <scope>NUCLEOTIDE SEQUENCE</scope>
</reference>
<dbReference type="OrthoDB" id="301113at2759"/>
<comment type="caution">
    <text evidence="1">The sequence shown here is derived from an EMBL/GenBank/DDBJ whole genome shotgun (WGS) entry which is preliminary data.</text>
</comment>